<dbReference type="EMBL" id="KZ825573">
    <property type="protein sequence ID" value="PYI27309.1"/>
    <property type="molecule type" value="Genomic_DNA"/>
</dbReference>
<name>A0A2V5HSC3_9EURO</name>
<evidence type="ECO:0000313" key="2">
    <source>
        <dbReference type="Proteomes" id="UP000248817"/>
    </source>
</evidence>
<evidence type="ECO:0000313" key="1">
    <source>
        <dbReference type="EMBL" id="PYI27309.1"/>
    </source>
</evidence>
<organism evidence="1 2">
    <name type="scientific">Aspergillus indologenus CBS 114.80</name>
    <dbReference type="NCBI Taxonomy" id="1450541"/>
    <lineage>
        <taxon>Eukaryota</taxon>
        <taxon>Fungi</taxon>
        <taxon>Dikarya</taxon>
        <taxon>Ascomycota</taxon>
        <taxon>Pezizomycotina</taxon>
        <taxon>Eurotiomycetes</taxon>
        <taxon>Eurotiomycetidae</taxon>
        <taxon>Eurotiales</taxon>
        <taxon>Aspergillaceae</taxon>
        <taxon>Aspergillus</taxon>
        <taxon>Aspergillus subgen. Circumdati</taxon>
    </lineage>
</organism>
<gene>
    <name evidence="1" type="ORF">BP00DRAFT_29570</name>
</gene>
<keyword evidence="2" id="KW-1185">Reference proteome</keyword>
<proteinExistence type="predicted"/>
<dbReference type="Proteomes" id="UP000248817">
    <property type="component" value="Unassembled WGS sequence"/>
</dbReference>
<reference evidence="1 2" key="1">
    <citation type="submission" date="2018-02" db="EMBL/GenBank/DDBJ databases">
        <title>The genomes of Aspergillus section Nigri reveals drivers in fungal speciation.</title>
        <authorList>
            <consortium name="DOE Joint Genome Institute"/>
            <person name="Vesth T.C."/>
            <person name="Nybo J."/>
            <person name="Theobald S."/>
            <person name="Brandl J."/>
            <person name="Frisvad J.C."/>
            <person name="Nielsen K.F."/>
            <person name="Lyhne E.K."/>
            <person name="Kogle M.E."/>
            <person name="Kuo A."/>
            <person name="Riley R."/>
            <person name="Clum A."/>
            <person name="Nolan M."/>
            <person name="Lipzen A."/>
            <person name="Salamov A."/>
            <person name="Henrissat B."/>
            <person name="Wiebenga A."/>
            <person name="De vries R.P."/>
            <person name="Grigoriev I.V."/>
            <person name="Mortensen U.H."/>
            <person name="Andersen M.R."/>
            <person name="Baker S.E."/>
        </authorList>
    </citation>
    <scope>NUCLEOTIDE SEQUENCE [LARGE SCALE GENOMIC DNA]</scope>
    <source>
        <strain evidence="1 2">CBS 114.80</strain>
    </source>
</reference>
<accession>A0A2V5HSC3</accession>
<protein>
    <submittedName>
        <fullName evidence="1">Uncharacterized protein</fullName>
    </submittedName>
</protein>
<dbReference type="AlphaFoldDB" id="A0A2V5HSC3"/>
<sequence length="111" mass="11910">MPASDAMDLISLGVSGAVGFQASVVEGLGLPNGLLPEGKHGECYLSKTIAHRPSGRIGASNILHSSLSIISFVRLLHLKLLDGVYGDIEHETIMALYFLDQIKIPILYFCS</sequence>